<dbReference type="InterPro" id="IPR007921">
    <property type="entry name" value="CHAP_dom"/>
</dbReference>
<dbReference type="PATRIC" id="fig|176280.10.peg.1833"/>
<feature type="chain" id="PRO_5030007290" evidence="1">
    <location>
        <begin position="28"/>
        <end position="157"/>
    </location>
</feature>
<dbReference type="SUPFAM" id="SSF54001">
    <property type="entry name" value="Cysteine proteinases"/>
    <property type="match status" value="1"/>
</dbReference>
<dbReference type="KEGG" id="sep:SE_1876"/>
<dbReference type="eggNOG" id="COG3942">
    <property type="taxonomic scope" value="Bacteria"/>
</dbReference>
<evidence type="ECO:0000313" key="3">
    <source>
        <dbReference type="EMBL" id="AAO05517.1"/>
    </source>
</evidence>
<gene>
    <name evidence="3" type="ordered locus">SE_1876</name>
</gene>
<organism evidence="3 4">
    <name type="scientific">Staphylococcus epidermidis (strain ATCC 12228 / FDA PCI 1200)</name>
    <dbReference type="NCBI Taxonomy" id="176280"/>
    <lineage>
        <taxon>Bacteria</taxon>
        <taxon>Bacillati</taxon>
        <taxon>Bacillota</taxon>
        <taxon>Bacilli</taxon>
        <taxon>Bacillales</taxon>
        <taxon>Staphylococcaceae</taxon>
        <taxon>Staphylococcus</taxon>
    </lineage>
</organism>
<feature type="domain" description="Peptidase C51" evidence="2">
    <location>
        <begin position="34"/>
        <end position="155"/>
    </location>
</feature>
<protein>
    <submittedName>
        <fullName evidence="3">Secretory antigen SsaA</fullName>
    </submittedName>
</protein>
<name>A0A0H2VHX1_STAES</name>
<dbReference type="InterPro" id="IPR038765">
    <property type="entry name" value="Papain-like_cys_pep_sf"/>
</dbReference>
<dbReference type="RefSeq" id="WP_002484999.1">
    <property type="nucleotide sequence ID" value="NC_004461.1"/>
</dbReference>
<dbReference type="OrthoDB" id="2389353at2"/>
<feature type="signal peptide" evidence="1">
    <location>
        <begin position="1"/>
        <end position="27"/>
    </location>
</feature>
<evidence type="ECO:0000313" key="4">
    <source>
        <dbReference type="Proteomes" id="UP000001411"/>
    </source>
</evidence>
<dbReference type="AlphaFoldDB" id="A0A0H2VHX1"/>
<sequence>MKKIKTISTLVAGLGIAFLGHTTHADAAENNNQQQSTHNYSTTEVSFSNSGNLYTSGQCTWYVYDKTGGKIGSTWGNANSWATAAQAAGFTVNNTPEEGAIMQSSEGAFGHVAFVESVNNDGSITVSEMNYDGGPFAISTRTISASEASSYNYIHLN</sequence>
<dbReference type="Gene3D" id="3.90.1720.10">
    <property type="entry name" value="endopeptidase domain like (from Nostoc punctiforme)"/>
    <property type="match status" value="1"/>
</dbReference>
<reference evidence="3 4" key="1">
    <citation type="journal article" date="2003" name="Mol. Microbiol.">
        <title>Genome-based analysis of virulence genes in a non-biofilm-forming Staphylococcus epidermidis strain (ATCC 12228).</title>
        <authorList>
            <person name="Zhang Y.Q."/>
            <person name="Ren S.X."/>
            <person name="Li H.L."/>
            <person name="Wang Y.X."/>
            <person name="Fu G."/>
            <person name="Yang J."/>
            <person name="Qin Z.Q."/>
            <person name="Miao Y.G."/>
            <person name="Wang W.Y."/>
            <person name="Chen R.S."/>
            <person name="Shen Y."/>
            <person name="Chen Z."/>
            <person name="Yuan Z.H."/>
            <person name="Zhao G.P."/>
            <person name="Qu D."/>
            <person name="Danchin A."/>
            <person name="Wen Y.M."/>
        </authorList>
    </citation>
    <scope>NUCLEOTIDE SEQUENCE [LARGE SCALE GENOMIC DNA]</scope>
    <source>
        <strain evidence="4">ATCC 12228 / FDA PCI 1200</strain>
    </source>
</reference>
<evidence type="ECO:0000259" key="2">
    <source>
        <dbReference type="PROSITE" id="PS50911"/>
    </source>
</evidence>
<dbReference type="PROSITE" id="PS50911">
    <property type="entry name" value="CHAP"/>
    <property type="match status" value="1"/>
</dbReference>
<dbReference type="EMBL" id="AE015929">
    <property type="protein sequence ID" value="AAO05517.1"/>
    <property type="molecule type" value="Genomic_DNA"/>
</dbReference>
<dbReference type="Proteomes" id="UP000001411">
    <property type="component" value="Chromosome"/>
</dbReference>
<proteinExistence type="predicted"/>
<accession>A0A0H2VHX1</accession>
<dbReference type="Pfam" id="PF05257">
    <property type="entry name" value="CHAP"/>
    <property type="match status" value="1"/>
</dbReference>
<dbReference type="HOGENOM" id="CLU_016043_11_0_9"/>
<evidence type="ECO:0000256" key="1">
    <source>
        <dbReference type="SAM" id="SignalP"/>
    </source>
</evidence>
<keyword evidence="1" id="KW-0732">Signal</keyword>